<dbReference type="Proteomes" id="UP000298347">
    <property type="component" value="Unassembled WGS sequence"/>
</dbReference>
<dbReference type="RefSeq" id="WP_135347468.1">
    <property type="nucleotide sequence ID" value="NZ_SRJD01000003.1"/>
</dbReference>
<proteinExistence type="predicted"/>
<keyword evidence="1" id="KW-0812">Transmembrane</keyword>
<feature type="transmembrane region" description="Helical" evidence="1">
    <location>
        <begin position="5"/>
        <end position="25"/>
    </location>
</feature>
<dbReference type="OrthoDB" id="2973202at2"/>
<accession>A0A4Z0GS14</accession>
<organism evidence="2 3">
    <name type="scientific">Sporolactobacillus shoreae</name>
    <dbReference type="NCBI Taxonomy" id="1465501"/>
    <lineage>
        <taxon>Bacteria</taxon>
        <taxon>Bacillati</taxon>
        <taxon>Bacillota</taxon>
        <taxon>Bacilli</taxon>
        <taxon>Bacillales</taxon>
        <taxon>Sporolactobacillaceae</taxon>
        <taxon>Sporolactobacillus</taxon>
    </lineage>
</organism>
<comment type="caution">
    <text evidence="2">The sequence shown here is derived from an EMBL/GenBank/DDBJ whole genome shotgun (WGS) entry which is preliminary data.</text>
</comment>
<evidence type="ECO:0000313" key="3">
    <source>
        <dbReference type="Proteomes" id="UP000298347"/>
    </source>
</evidence>
<keyword evidence="3" id="KW-1185">Reference proteome</keyword>
<sequence>MLKRLLVPFSITLVGVHLFILYFWIFDWEKLVTPSGLTVWIGSILSGVLIYLIYRKSVHTEKSKLLILKIIFSSTLVTAALGSIALIIEFITFSMP</sequence>
<protein>
    <submittedName>
        <fullName evidence="2">Uncharacterized protein</fullName>
    </submittedName>
</protein>
<keyword evidence="1" id="KW-1133">Transmembrane helix</keyword>
<evidence type="ECO:0000313" key="2">
    <source>
        <dbReference type="EMBL" id="TGA99445.1"/>
    </source>
</evidence>
<feature type="transmembrane region" description="Helical" evidence="1">
    <location>
        <begin position="37"/>
        <end position="54"/>
    </location>
</feature>
<dbReference type="AlphaFoldDB" id="A0A4Z0GS14"/>
<name>A0A4Z0GS14_9BACL</name>
<dbReference type="EMBL" id="SRJD01000003">
    <property type="protein sequence ID" value="TGA99445.1"/>
    <property type="molecule type" value="Genomic_DNA"/>
</dbReference>
<evidence type="ECO:0000256" key="1">
    <source>
        <dbReference type="SAM" id="Phobius"/>
    </source>
</evidence>
<gene>
    <name evidence="2" type="ORF">E4665_03730</name>
</gene>
<keyword evidence="1" id="KW-0472">Membrane</keyword>
<feature type="transmembrane region" description="Helical" evidence="1">
    <location>
        <begin position="66"/>
        <end position="93"/>
    </location>
</feature>
<reference evidence="2 3" key="1">
    <citation type="journal article" date="2015" name="Int. J. Syst. Evol. Microbiol.">
        <title>Sporolactobacillus shoreae sp. nov. and Sporolactobacillus spathodeae sp. nov., two spore-forming lactic acid bacteria isolated from tree barks in Thailand.</title>
        <authorList>
            <person name="Thamacharoensuk T."/>
            <person name="Kitahara M."/>
            <person name="Ohkuma M."/>
            <person name="Thongchul N."/>
            <person name="Tanasupawat S."/>
        </authorList>
    </citation>
    <scope>NUCLEOTIDE SEQUENCE [LARGE SCALE GENOMIC DNA]</scope>
    <source>
        <strain evidence="2 3">BK92</strain>
    </source>
</reference>